<name>A0A7G7BQC6_9ACTN</name>
<evidence type="ECO:0000256" key="2">
    <source>
        <dbReference type="SAM" id="MobiDB-lite"/>
    </source>
</evidence>
<dbReference type="KEGG" id="sfiy:F0344_25715"/>
<dbReference type="SUPFAM" id="SSF46689">
    <property type="entry name" value="Homeodomain-like"/>
    <property type="match status" value="1"/>
</dbReference>
<dbReference type="AlphaFoldDB" id="A0A7G7BQC6"/>
<evidence type="ECO:0000313" key="3">
    <source>
        <dbReference type="EMBL" id="QNE77541.1"/>
    </source>
</evidence>
<evidence type="ECO:0000313" key="4">
    <source>
        <dbReference type="Proteomes" id="UP000515307"/>
    </source>
</evidence>
<keyword evidence="4" id="KW-1185">Reference proteome</keyword>
<reference evidence="4" key="1">
    <citation type="submission" date="2019-10" db="EMBL/GenBank/DDBJ databases">
        <title>Antimicrobial potential of Antarctic Bacteria.</title>
        <authorList>
            <person name="Benaud N."/>
            <person name="Edwards R.J."/>
            <person name="Ferrari B.C."/>
        </authorList>
    </citation>
    <scope>NUCLEOTIDE SEQUENCE [LARGE SCALE GENOMIC DNA]</scope>
    <source>
        <strain evidence="4">NBSH44</strain>
    </source>
</reference>
<dbReference type="Proteomes" id="UP000515307">
    <property type="component" value="Chromosome"/>
</dbReference>
<dbReference type="EMBL" id="CP045702">
    <property type="protein sequence ID" value="QNE77541.1"/>
    <property type="molecule type" value="Genomic_DNA"/>
</dbReference>
<keyword evidence="1" id="KW-0175">Coiled coil</keyword>
<organism evidence="3 4">
    <name type="scientific">Streptomyces finlayi</name>
    <dbReference type="NCBI Taxonomy" id="67296"/>
    <lineage>
        <taxon>Bacteria</taxon>
        <taxon>Bacillati</taxon>
        <taxon>Actinomycetota</taxon>
        <taxon>Actinomycetes</taxon>
        <taxon>Kitasatosporales</taxon>
        <taxon>Streptomycetaceae</taxon>
        <taxon>Streptomyces</taxon>
    </lineage>
</organism>
<gene>
    <name evidence="3" type="ORF">F0344_25715</name>
</gene>
<proteinExistence type="predicted"/>
<dbReference type="RefSeq" id="WP_185301013.1">
    <property type="nucleotide sequence ID" value="NZ_CP045702.1"/>
</dbReference>
<accession>A0A7G7BQC6</accession>
<dbReference type="InterPro" id="IPR009057">
    <property type="entry name" value="Homeodomain-like_sf"/>
</dbReference>
<protein>
    <submittedName>
        <fullName evidence="3">Transposase</fullName>
    </submittedName>
</protein>
<feature type="region of interest" description="Disordered" evidence="2">
    <location>
        <begin position="1"/>
        <end position="21"/>
    </location>
</feature>
<feature type="coiled-coil region" evidence="1">
    <location>
        <begin position="81"/>
        <end position="108"/>
    </location>
</feature>
<evidence type="ECO:0000256" key="1">
    <source>
        <dbReference type="SAM" id="Coils"/>
    </source>
</evidence>
<sequence>MTSTKPAGSDPAPRPKRRSFSPEYKLRIVAECDGAPRNEKGAVLRRERLYHSHVKEWRAARDAGALENLVDRRTGPARVKKSATEVENEKLRQQVERLQKDLARNKAALEVMGKASALLEMISESAD</sequence>